<reference evidence="2 3" key="1">
    <citation type="submission" date="2022-12" db="EMBL/GenBank/DDBJ databases">
        <title>Genomic features and morphological characterization of a novel Knufia sp. strain isolated from spacecraft assembly facility.</title>
        <authorList>
            <person name="Teixeira M."/>
            <person name="Chander A.M."/>
            <person name="Stajich J.E."/>
            <person name="Venkateswaran K."/>
        </authorList>
    </citation>
    <scope>NUCLEOTIDE SEQUENCE [LARGE SCALE GENOMIC DNA]</scope>
    <source>
        <strain evidence="2 3">FJI-L2-BK-P2</strain>
    </source>
</reference>
<evidence type="ECO:0000313" key="2">
    <source>
        <dbReference type="EMBL" id="KAK5954330.1"/>
    </source>
</evidence>
<feature type="compositionally biased region" description="Polar residues" evidence="1">
    <location>
        <begin position="66"/>
        <end position="102"/>
    </location>
</feature>
<feature type="region of interest" description="Disordered" evidence="1">
    <location>
        <begin position="1"/>
        <end position="122"/>
    </location>
</feature>
<dbReference type="EMBL" id="JAKLMC020000009">
    <property type="protein sequence ID" value="KAK5954330.1"/>
    <property type="molecule type" value="Genomic_DNA"/>
</dbReference>
<sequence length="532" mass="60569">MMTSERPKDVFLPNEVPKKRGSLSRFVMPFRSSKKASPASSLNGSPRSSVDVDYSQDSKQRRLSKAPNSSNVSAVTTRSSLNSASSVPNKLRKQSTVSPQVTKTDEWDRDRVTGEKKDPTNMLHSLAHDFDGPQHGKQPILETEEPARPALDFVSILPARIWRQAISSLELEDETSLSLSAKPFRDLSDPQIFRYLNDPSLFRARCNFLARLNYALPNHLLCYICGRYHIRIQPGKETLRPTNIANPLFNCPYANSIDPAEKVSRHRITFGRSLPYPFVQLVTRHHHFGPSFGIPPDTLSKRYKDKEEIGTWSHQTRYAMIDDHLYMRVVSTAFAQPNLPPSGMRHLLYSREDFTPFFSVCAHWRDGELMPACKCALGHIPAPLEGSGLQRVAMEAQSKLVKPRSQIVTQCERCKALRRCPECPTEYLIEVRLQEDKTEKDLTKFFKQSLIVTRWSDLGDGSAPWSAEWAAIQGDLDHLEKEERYDSFKELGRRAISGTFESWFNPEQVPPQRLLSLNPSGERLGEKGHTWY</sequence>
<protein>
    <submittedName>
        <fullName evidence="2">Uncharacterized protein</fullName>
    </submittedName>
</protein>
<dbReference type="AlphaFoldDB" id="A0AAN8ERA6"/>
<accession>A0AAN8ERA6</accession>
<feature type="compositionally biased region" description="Basic and acidic residues" evidence="1">
    <location>
        <begin position="103"/>
        <end position="119"/>
    </location>
</feature>
<name>A0AAN8ERA6_9EURO</name>
<evidence type="ECO:0000313" key="3">
    <source>
        <dbReference type="Proteomes" id="UP001316803"/>
    </source>
</evidence>
<dbReference type="Proteomes" id="UP001316803">
    <property type="component" value="Unassembled WGS sequence"/>
</dbReference>
<evidence type="ECO:0000256" key="1">
    <source>
        <dbReference type="SAM" id="MobiDB-lite"/>
    </source>
</evidence>
<organism evidence="2 3">
    <name type="scientific">Knufia fluminis</name>
    <dbReference type="NCBI Taxonomy" id="191047"/>
    <lineage>
        <taxon>Eukaryota</taxon>
        <taxon>Fungi</taxon>
        <taxon>Dikarya</taxon>
        <taxon>Ascomycota</taxon>
        <taxon>Pezizomycotina</taxon>
        <taxon>Eurotiomycetes</taxon>
        <taxon>Chaetothyriomycetidae</taxon>
        <taxon>Chaetothyriales</taxon>
        <taxon>Trichomeriaceae</taxon>
        <taxon>Knufia</taxon>
    </lineage>
</organism>
<feature type="compositionally biased region" description="Polar residues" evidence="1">
    <location>
        <begin position="38"/>
        <end position="48"/>
    </location>
</feature>
<gene>
    <name evidence="2" type="ORF">OHC33_004903</name>
</gene>
<comment type="caution">
    <text evidence="2">The sequence shown here is derived from an EMBL/GenBank/DDBJ whole genome shotgun (WGS) entry which is preliminary data.</text>
</comment>
<proteinExistence type="predicted"/>
<keyword evidence="3" id="KW-1185">Reference proteome</keyword>